<accession>A0AAD5N2R4</accession>
<evidence type="ECO:0000313" key="2">
    <source>
        <dbReference type="EMBL" id="KAJ1356339.1"/>
    </source>
</evidence>
<comment type="caution">
    <text evidence="2">The sequence shown here is derived from an EMBL/GenBank/DDBJ whole genome shotgun (WGS) entry which is preliminary data.</text>
</comment>
<dbReference type="Proteomes" id="UP001196413">
    <property type="component" value="Unassembled WGS sequence"/>
</dbReference>
<name>A0AAD5N2R4_PARTN</name>
<organism evidence="2 3">
    <name type="scientific">Parelaphostrongylus tenuis</name>
    <name type="common">Meningeal worm</name>
    <dbReference type="NCBI Taxonomy" id="148309"/>
    <lineage>
        <taxon>Eukaryota</taxon>
        <taxon>Metazoa</taxon>
        <taxon>Ecdysozoa</taxon>
        <taxon>Nematoda</taxon>
        <taxon>Chromadorea</taxon>
        <taxon>Rhabditida</taxon>
        <taxon>Rhabditina</taxon>
        <taxon>Rhabditomorpha</taxon>
        <taxon>Strongyloidea</taxon>
        <taxon>Metastrongylidae</taxon>
        <taxon>Parelaphostrongylus</taxon>
    </lineage>
</organism>
<evidence type="ECO:0000256" key="1">
    <source>
        <dbReference type="SAM" id="MobiDB-lite"/>
    </source>
</evidence>
<dbReference type="AlphaFoldDB" id="A0AAD5N2R4"/>
<protein>
    <submittedName>
        <fullName evidence="2">Uncharacterized protein</fullName>
    </submittedName>
</protein>
<proteinExistence type="predicted"/>
<keyword evidence="3" id="KW-1185">Reference proteome</keyword>
<dbReference type="EMBL" id="JAHQIW010002789">
    <property type="protein sequence ID" value="KAJ1356339.1"/>
    <property type="molecule type" value="Genomic_DNA"/>
</dbReference>
<evidence type="ECO:0000313" key="3">
    <source>
        <dbReference type="Proteomes" id="UP001196413"/>
    </source>
</evidence>
<feature type="region of interest" description="Disordered" evidence="1">
    <location>
        <begin position="92"/>
        <end position="116"/>
    </location>
</feature>
<feature type="compositionally biased region" description="Basic and acidic residues" evidence="1">
    <location>
        <begin position="94"/>
        <end position="105"/>
    </location>
</feature>
<gene>
    <name evidence="2" type="ORF">KIN20_014039</name>
</gene>
<sequence>MTTETTVYYVTTCSSQFGIVTGGTLFESGIKEKSKHLSNPPETVHSLDYDVTHEEISSAKRLSELADNRGRESGPGEVQLYARDSNEYVNSFKKSADGRPRDSWHKGRTNKQSHPISLSRIRIVAEEGAVRRL</sequence>
<reference evidence="2" key="1">
    <citation type="submission" date="2021-06" db="EMBL/GenBank/DDBJ databases">
        <title>Parelaphostrongylus tenuis whole genome reference sequence.</title>
        <authorList>
            <person name="Garwood T.J."/>
            <person name="Larsen P.A."/>
            <person name="Fountain-Jones N.M."/>
            <person name="Garbe J.R."/>
            <person name="Macchietto M.G."/>
            <person name="Kania S.A."/>
            <person name="Gerhold R.W."/>
            <person name="Richards J.E."/>
            <person name="Wolf T.M."/>
        </authorList>
    </citation>
    <scope>NUCLEOTIDE SEQUENCE</scope>
    <source>
        <strain evidence="2">MNPRO001-30</strain>
        <tissue evidence="2">Meninges</tissue>
    </source>
</reference>